<evidence type="ECO:0000256" key="2">
    <source>
        <dbReference type="SAM" id="MobiDB-lite"/>
    </source>
</evidence>
<reference evidence="3 4" key="1">
    <citation type="submission" date="2016-11" db="EMBL/GenBank/DDBJ databases">
        <title>The macronuclear genome of Stentor coeruleus: a giant cell with tiny introns.</title>
        <authorList>
            <person name="Slabodnick M."/>
            <person name="Ruby J.G."/>
            <person name="Reiff S.B."/>
            <person name="Swart E.C."/>
            <person name="Gosai S."/>
            <person name="Prabakaran S."/>
            <person name="Witkowska E."/>
            <person name="Larue G.E."/>
            <person name="Fisher S."/>
            <person name="Freeman R.M."/>
            <person name="Gunawardena J."/>
            <person name="Chu W."/>
            <person name="Stover N.A."/>
            <person name="Gregory B.D."/>
            <person name="Nowacki M."/>
            <person name="Derisi J."/>
            <person name="Roy S.W."/>
            <person name="Marshall W.F."/>
            <person name="Sood P."/>
        </authorList>
    </citation>
    <scope>NUCLEOTIDE SEQUENCE [LARGE SCALE GENOMIC DNA]</scope>
    <source>
        <strain evidence="3">WM001</strain>
    </source>
</reference>
<dbReference type="Proteomes" id="UP000187209">
    <property type="component" value="Unassembled WGS sequence"/>
</dbReference>
<feature type="region of interest" description="Disordered" evidence="2">
    <location>
        <begin position="44"/>
        <end position="89"/>
    </location>
</feature>
<name>A0A1R2CWK0_9CILI</name>
<feature type="compositionally biased region" description="Low complexity" evidence="2">
    <location>
        <begin position="55"/>
        <end position="69"/>
    </location>
</feature>
<evidence type="ECO:0000313" key="3">
    <source>
        <dbReference type="EMBL" id="OMJ93375.1"/>
    </source>
</evidence>
<accession>A0A1R2CWK0</accession>
<evidence type="ECO:0000256" key="1">
    <source>
        <dbReference type="SAM" id="Coils"/>
    </source>
</evidence>
<keyword evidence="1" id="KW-0175">Coiled coil</keyword>
<dbReference type="AlphaFoldDB" id="A0A1R2CWK0"/>
<protein>
    <submittedName>
        <fullName evidence="3">Uncharacterized protein</fullName>
    </submittedName>
</protein>
<feature type="coiled-coil region" evidence="1">
    <location>
        <begin position="149"/>
        <end position="224"/>
    </location>
</feature>
<dbReference type="EMBL" id="MPUH01000043">
    <property type="protein sequence ID" value="OMJ93375.1"/>
    <property type="molecule type" value="Genomic_DNA"/>
</dbReference>
<gene>
    <name evidence="3" type="ORF">SteCoe_3613</name>
</gene>
<keyword evidence="4" id="KW-1185">Reference proteome</keyword>
<comment type="caution">
    <text evidence="3">The sequence shown here is derived from an EMBL/GenBank/DDBJ whole genome shotgun (WGS) entry which is preliminary data.</text>
</comment>
<evidence type="ECO:0000313" key="4">
    <source>
        <dbReference type="Proteomes" id="UP000187209"/>
    </source>
</evidence>
<sequence>MDNRKQMLSHIERMTHLAKTPLNSESIPKYQKLDINFFPNISPKRYSSKNHERPTASSASKSSRTPSKQSSHHSSRHNSPARFTSPTSRTPNFRELVLQTIQELMKVRAQKIKKNLEIVVKEVKIIRRLKILVDTEIRVRKIPLQTPAIRKIEEKIQDLMKESAEELLNLEKKCNELIEENQKLKIELEQMPEKNIEAHKPKKYKKLNDYLQEFAANCDSEENEHPDTERNLNYIKKITNLAKNVVKKLMPDQENEENYEGVPEKLAFLILKEREFMLKISQENKQMIEYEGKIKLQLEEKISQFGD</sequence>
<proteinExistence type="predicted"/>
<organism evidence="3 4">
    <name type="scientific">Stentor coeruleus</name>
    <dbReference type="NCBI Taxonomy" id="5963"/>
    <lineage>
        <taxon>Eukaryota</taxon>
        <taxon>Sar</taxon>
        <taxon>Alveolata</taxon>
        <taxon>Ciliophora</taxon>
        <taxon>Postciliodesmatophora</taxon>
        <taxon>Heterotrichea</taxon>
        <taxon>Heterotrichida</taxon>
        <taxon>Stentoridae</taxon>
        <taxon>Stentor</taxon>
    </lineage>
</organism>